<dbReference type="EMBL" id="CP003154">
    <property type="protein sequence ID" value="AFL75778.1"/>
    <property type="molecule type" value="Genomic_DNA"/>
</dbReference>
<protein>
    <submittedName>
        <fullName evidence="5">Cytosine/adenosine deaminase</fullName>
    </submittedName>
</protein>
<dbReference type="Pfam" id="PF00383">
    <property type="entry name" value="dCMP_cyt_deam_1"/>
    <property type="match status" value="1"/>
</dbReference>
<dbReference type="STRING" id="765911.Thivi_3942"/>
<evidence type="ECO:0000256" key="3">
    <source>
        <dbReference type="SAM" id="MobiDB-lite"/>
    </source>
</evidence>
<dbReference type="Proteomes" id="UP000006062">
    <property type="component" value="Chromosome"/>
</dbReference>
<evidence type="ECO:0000313" key="5">
    <source>
        <dbReference type="EMBL" id="AFL75778.1"/>
    </source>
</evidence>
<feature type="region of interest" description="Disordered" evidence="3">
    <location>
        <begin position="209"/>
        <end position="228"/>
    </location>
</feature>
<name>I3YFL0_THIV6</name>
<evidence type="ECO:0000256" key="1">
    <source>
        <dbReference type="ARBA" id="ARBA00022723"/>
    </source>
</evidence>
<evidence type="ECO:0000259" key="4">
    <source>
        <dbReference type="PROSITE" id="PS51747"/>
    </source>
</evidence>
<dbReference type="PANTHER" id="PTHR11079:SF161">
    <property type="entry name" value="CMP_DCMP-TYPE DEAMINASE DOMAIN-CONTAINING PROTEIN"/>
    <property type="match status" value="1"/>
</dbReference>
<dbReference type="InterPro" id="IPR016192">
    <property type="entry name" value="APOBEC/CMP_deaminase_Zn-bd"/>
</dbReference>
<dbReference type="GO" id="GO:0008270">
    <property type="term" value="F:zinc ion binding"/>
    <property type="evidence" value="ECO:0007669"/>
    <property type="project" value="InterPro"/>
</dbReference>
<dbReference type="InterPro" id="IPR002125">
    <property type="entry name" value="CMP_dCMP_dom"/>
</dbReference>
<keyword evidence="6" id="KW-1185">Reference proteome</keyword>
<dbReference type="AlphaFoldDB" id="I3YFL0"/>
<dbReference type="SUPFAM" id="SSF53927">
    <property type="entry name" value="Cytidine deaminase-like"/>
    <property type="match status" value="1"/>
</dbReference>
<accession>I3YFL0</accession>
<proteinExistence type="predicted"/>
<dbReference type="PANTHER" id="PTHR11079">
    <property type="entry name" value="CYTOSINE DEAMINASE FAMILY MEMBER"/>
    <property type="match status" value="1"/>
</dbReference>
<dbReference type="KEGG" id="tvi:Thivi_3942"/>
<dbReference type="eggNOG" id="COG0590">
    <property type="taxonomic scope" value="Bacteria"/>
</dbReference>
<organism evidence="5 6">
    <name type="scientific">Thiocystis violascens (strain ATCC 17096 / DSM 198 / 6111)</name>
    <name type="common">Chromatium violascens</name>
    <dbReference type="NCBI Taxonomy" id="765911"/>
    <lineage>
        <taxon>Bacteria</taxon>
        <taxon>Pseudomonadati</taxon>
        <taxon>Pseudomonadota</taxon>
        <taxon>Gammaproteobacteria</taxon>
        <taxon>Chromatiales</taxon>
        <taxon>Chromatiaceae</taxon>
        <taxon>Thiocystis</taxon>
    </lineage>
</organism>
<evidence type="ECO:0000313" key="6">
    <source>
        <dbReference type="Proteomes" id="UP000006062"/>
    </source>
</evidence>
<sequence>MDAKIPETSAPRDVATPPAWTGAIQIALPCWIAPFLSARPAIFPDDDQRMALVLELTREQVRGGSGGPFGAALFASDSGRLLAVGVNLVVASRCSIAHAEMVAIASAQQMFGQYDLRQAVPGGCVLISSAEPCAMCLGALPWSGIDRLVCAARDADIRAIGFDEGHKPPDWVDGYARRGIGVTRDLRREEAIAVLQEYAAMGGEIYGAAVTSETGSDDRDALESPTPR</sequence>
<dbReference type="InterPro" id="IPR016193">
    <property type="entry name" value="Cytidine_deaminase-like"/>
</dbReference>
<dbReference type="PROSITE" id="PS51747">
    <property type="entry name" value="CYT_DCMP_DEAMINASES_2"/>
    <property type="match status" value="1"/>
</dbReference>
<keyword evidence="2" id="KW-0862">Zinc</keyword>
<dbReference type="Gene3D" id="3.40.140.10">
    <property type="entry name" value="Cytidine Deaminase, domain 2"/>
    <property type="match status" value="1"/>
</dbReference>
<feature type="domain" description="CMP/dCMP-type deaminase" evidence="4">
    <location>
        <begin position="44"/>
        <end position="178"/>
    </location>
</feature>
<gene>
    <name evidence="5" type="ordered locus">Thivi_3942</name>
</gene>
<dbReference type="CDD" id="cd01285">
    <property type="entry name" value="nucleoside_deaminase"/>
    <property type="match status" value="1"/>
</dbReference>
<dbReference type="GO" id="GO:0006152">
    <property type="term" value="P:purine nucleoside catabolic process"/>
    <property type="evidence" value="ECO:0007669"/>
    <property type="project" value="TreeGrafter"/>
</dbReference>
<dbReference type="PROSITE" id="PS00903">
    <property type="entry name" value="CYT_DCMP_DEAMINASES_1"/>
    <property type="match status" value="1"/>
</dbReference>
<reference evidence="5 6" key="1">
    <citation type="submission" date="2012-06" db="EMBL/GenBank/DDBJ databases">
        <title>Complete sequence of Thiocystis violascens DSM 198.</title>
        <authorList>
            <consortium name="US DOE Joint Genome Institute"/>
            <person name="Lucas S."/>
            <person name="Han J."/>
            <person name="Lapidus A."/>
            <person name="Cheng J.-F."/>
            <person name="Goodwin L."/>
            <person name="Pitluck S."/>
            <person name="Peters L."/>
            <person name="Ovchinnikova G."/>
            <person name="Teshima H."/>
            <person name="Detter J.C."/>
            <person name="Han C."/>
            <person name="Tapia R."/>
            <person name="Land M."/>
            <person name="Hauser L."/>
            <person name="Kyrpides N."/>
            <person name="Ivanova N."/>
            <person name="Pagani I."/>
            <person name="Vogl K."/>
            <person name="Liu Z."/>
            <person name="Frigaard N.-U."/>
            <person name="Bryant D."/>
            <person name="Woyke T."/>
        </authorList>
    </citation>
    <scope>NUCLEOTIDE SEQUENCE [LARGE SCALE GENOMIC DNA]</scope>
    <source>
        <strain evidence="6">ATCC 17096 / DSM 198 / 6111</strain>
    </source>
</reference>
<dbReference type="GO" id="GO:0047974">
    <property type="term" value="F:guanosine deaminase activity"/>
    <property type="evidence" value="ECO:0007669"/>
    <property type="project" value="TreeGrafter"/>
</dbReference>
<dbReference type="HOGENOM" id="CLU_025810_5_2_6"/>
<dbReference type="RefSeq" id="WP_014780165.1">
    <property type="nucleotide sequence ID" value="NC_018012.1"/>
</dbReference>
<evidence type="ECO:0000256" key="2">
    <source>
        <dbReference type="ARBA" id="ARBA00022833"/>
    </source>
</evidence>
<keyword evidence="1" id="KW-0479">Metal-binding</keyword>